<dbReference type="InterPro" id="IPR042089">
    <property type="entry name" value="Peptidase_M13_dom_2"/>
</dbReference>
<evidence type="ECO:0000256" key="2">
    <source>
        <dbReference type="ARBA" id="ARBA00007357"/>
    </source>
</evidence>
<proteinExistence type="inferred from homology"/>
<accession>A0A916JQ81</accession>
<dbReference type="Pfam" id="PF05649">
    <property type="entry name" value="Peptidase_M13_N"/>
    <property type="match status" value="1"/>
</dbReference>
<organism evidence="11 12">
    <name type="scientific">Parvicella tangerina</name>
    <dbReference type="NCBI Taxonomy" id="2829795"/>
    <lineage>
        <taxon>Bacteria</taxon>
        <taxon>Pseudomonadati</taxon>
        <taxon>Bacteroidota</taxon>
        <taxon>Flavobacteriia</taxon>
        <taxon>Flavobacteriales</taxon>
        <taxon>Parvicellaceae</taxon>
        <taxon>Parvicella</taxon>
    </lineage>
</organism>
<dbReference type="InterPro" id="IPR018497">
    <property type="entry name" value="Peptidase_M13_C"/>
</dbReference>
<dbReference type="PANTHER" id="PTHR11733">
    <property type="entry name" value="ZINC METALLOPROTEASE FAMILY M13 NEPRILYSIN-RELATED"/>
    <property type="match status" value="1"/>
</dbReference>
<dbReference type="SUPFAM" id="SSF55486">
    <property type="entry name" value="Metalloproteases ('zincins'), catalytic domain"/>
    <property type="match status" value="1"/>
</dbReference>
<evidence type="ECO:0000313" key="12">
    <source>
        <dbReference type="Proteomes" id="UP000683507"/>
    </source>
</evidence>
<keyword evidence="12" id="KW-1185">Reference proteome</keyword>
<dbReference type="GO" id="GO:0005886">
    <property type="term" value="C:plasma membrane"/>
    <property type="evidence" value="ECO:0007669"/>
    <property type="project" value="TreeGrafter"/>
</dbReference>
<reference evidence="11" key="1">
    <citation type="submission" date="2021-04" db="EMBL/GenBank/DDBJ databases">
        <authorList>
            <person name="Rodrigo-Torres L."/>
            <person name="Arahal R. D."/>
            <person name="Lucena T."/>
        </authorList>
    </citation>
    <scope>NUCLEOTIDE SEQUENCE</scope>
    <source>
        <strain evidence="11">AS29M-1</strain>
    </source>
</reference>
<dbReference type="GO" id="GO:0004222">
    <property type="term" value="F:metalloendopeptidase activity"/>
    <property type="evidence" value="ECO:0007669"/>
    <property type="project" value="InterPro"/>
</dbReference>
<evidence type="ECO:0000259" key="10">
    <source>
        <dbReference type="Pfam" id="PF05649"/>
    </source>
</evidence>
<dbReference type="PROSITE" id="PS51885">
    <property type="entry name" value="NEPRILYSIN"/>
    <property type="match status" value="1"/>
</dbReference>
<keyword evidence="8" id="KW-0732">Signal</keyword>
<comment type="cofactor">
    <cofactor evidence="1">
        <name>Zn(2+)</name>
        <dbReference type="ChEBI" id="CHEBI:29105"/>
    </cofactor>
</comment>
<dbReference type="PANTHER" id="PTHR11733:SF167">
    <property type="entry name" value="FI17812P1-RELATED"/>
    <property type="match status" value="1"/>
</dbReference>
<sequence length="688" mass="78141">MKSFIQITIASIAMAALMLNCAQEEEHKDSEASQDEVAASGGELESLDFAAMDTTVDPTVDFYEYACGTWLAENPIPEEESRWSNFNVLNDNNNDILKNLLEDAQANPGEEGAAKQLIGDLYHSFSDTAHRNEMGLEPIQPVLTQIDAMASKEDLLDVLVSLHSIGVDAGFGLFVEQDAKLNDRYAAYLGQGGFGLPNRDYYFNTDDRSIMIREEYDKHLNKMFDLVLGNTEKEAAYQMEEDLAADSWPPVKLRNIEAQYNKMTVSELEELAPGFAWKTYLDKRGANVDSIIVGQKEFMTKFASLVQDKSIDDWKTYLKWTVINHTASNLTMDLERADFAFYSTVLRGTKKMKPLWKRGVMMVTQSPVGEALGQVFVEENFTPDAKKKVNEMVDNIILVFDERIEQLDWMSDETKVKAKEKLSSFARKLGFPDVWKSYEGLKIVPDNYVQNTFALARFEVEDNLNRLGKEINKDEWHMAPQIVNAYYNPLLNEIVFPAGIMQKPFFSEHFEDAVNYARMGAVIGHELTHGFDDMGSQFDATGAMVNWWTKEDKEKFDAKTQLLIDQYNDYEVLEGVFVNGELTLGENIADLGGLTIAYHAYQKSLEGKEDEVINGYTGEQRFFIAFGQVWQNNIRENALVQRVNNDPHSPGKYRVNGVVSNMPEFFEAFDVQEGDPMRQPADKIARIW</sequence>
<evidence type="ECO:0000256" key="6">
    <source>
        <dbReference type="ARBA" id="ARBA00022833"/>
    </source>
</evidence>
<keyword evidence="3" id="KW-0645">Protease</keyword>
<keyword evidence="7" id="KW-0482">Metalloprotease</keyword>
<feature type="domain" description="Peptidase M13 C-terminal" evidence="9">
    <location>
        <begin position="484"/>
        <end position="679"/>
    </location>
</feature>
<dbReference type="InterPro" id="IPR000718">
    <property type="entry name" value="Peptidase_M13"/>
</dbReference>
<keyword evidence="5 11" id="KW-0378">Hydrolase</keyword>
<dbReference type="EC" id="3.4.24.-" evidence="11"/>
<dbReference type="CDD" id="cd08662">
    <property type="entry name" value="M13"/>
    <property type="match status" value="1"/>
</dbReference>
<dbReference type="Gene3D" id="1.10.1380.10">
    <property type="entry name" value="Neutral endopeptidase , domain2"/>
    <property type="match status" value="1"/>
</dbReference>
<feature type="signal peptide" evidence="8">
    <location>
        <begin position="1"/>
        <end position="15"/>
    </location>
</feature>
<evidence type="ECO:0000259" key="9">
    <source>
        <dbReference type="Pfam" id="PF01431"/>
    </source>
</evidence>
<evidence type="ECO:0000256" key="4">
    <source>
        <dbReference type="ARBA" id="ARBA00022723"/>
    </source>
</evidence>
<comment type="similarity">
    <text evidence="2">Belongs to the peptidase M13 family.</text>
</comment>
<feature type="chain" id="PRO_5037342267" evidence="8">
    <location>
        <begin position="16"/>
        <end position="688"/>
    </location>
</feature>
<evidence type="ECO:0000256" key="8">
    <source>
        <dbReference type="SAM" id="SignalP"/>
    </source>
</evidence>
<name>A0A916JQ81_9FLAO</name>
<evidence type="ECO:0000256" key="5">
    <source>
        <dbReference type="ARBA" id="ARBA00022801"/>
    </source>
</evidence>
<dbReference type="GO" id="GO:0046872">
    <property type="term" value="F:metal ion binding"/>
    <property type="evidence" value="ECO:0007669"/>
    <property type="project" value="UniProtKB-KW"/>
</dbReference>
<keyword evidence="4" id="KW-0479">Metal-binding</keyword>
<gene>
    <name evidence="11" type="primary">pepO</name>
    <name evidence="11" type="ORF">CRYO30217_03224</name>
</gene>
<dbReference type="Gene3D" id="3.40.390.10">
    <property type="entry name" value="Collagenase (Catalytic Domain)"/>
    <property type="match status" value="1"/>
</dbReference>
<dbReference type="Pfam" id="PF01431">
    <property type="entry name" value="Peptidase_M13"/>
    <property type="match status" value="1"/>
</dbReference>
<evidence type="ECO:0000313" key="11">
    <source>
        <dbReference type="EMBL" id="CAG5086656.1"/>
    </source>
</evidence>
<protein>
    <submittedName>
        <fullName evidence="11">Neutral endopeptidase</fullName>
        <ecNumber evidence="11">3.4.24.-</ecNumber>
    </submittedName>
</protein>
<dbReference type="PRINTS" id="PR00786">
    <property type="entry name" value="NEPRILYSIN"/>
</dbReference>
<dbReference type="EMBL" id="OU015584">
    <property type="protein sequence ID" value="CAG5086656.1"/>
    <property type="molecule type" value="Genomic_DNA"/>
</dbReference>
<evidence type="ECO:0000256" key="3">
    <source>
        <dbReference type="ARBA" id="ARBA00022670"/>
    </source>
</evidence>
<dbReference type="AlphaFoldDB" id="A0A916JQ81"/>
<feature type="domain" description="Peptidase M13 N-terminal" evidence="10">
    <location>
        <begin position="58"/>
        <end position="432"/>
    </location>
</feature>
<dbReference type="Proteomes" id="UP000683507">
    <property type="component" value="Chromosome"/>
</dbReference>
<dbReference type="GO" id="GO:0016485">
    <property type="term" value="P:protein processing"/>
    <property type="evidence" value="ECO:0007669"/>
    <property type="project" value="TreeGrafter"/>
</dbReference>
<dbReference type="InterPro" id="IPR008753">
    <property type="entry name" value="Peptidase_M13_N"/>
</dbReference>
<dbReference type="InterPro" id="IPR024079">
    <property type="entry name" value="MetalloPept_cat_dom_sf"/>
</dbReference>
<keyword evidence="6" id="KW-0862">Zinc</keyword>
<evidence type="ECO:0000256" key="7">
    <source>
        <dbReference type="ARBA" id="ARBA00023049"/>
    </source>
</evidence>
<dbReference type="KEGG" id="ptan:CRYO30217_03224"/>
<dbReference type="RefSeq" id="WP_258543412.1">
    <property type="nucleotide sequence ID" value="NZ_OU015584.1"/>
</dbReference>
<evidence type="ECO:0000256" key="1">
    <source>
        <dbReference type="ARBA" id="ARBA00001947"/>
    </source>
</evidence>